<comment type="caution">
    <text evidence="2">The sequence shown here is derived from an EMBL/GenBank/DDBJ whole genome shotgun (WGS) entry which is preliminary data.</text>
</comment>
<feature type="transmembrane region" description="Helical" evidence="1">
    <location>
        <begin position="40"/>
        <end position="58"/>
    </location>
</feature>
<keyword evidence="1" id="KW-1133">Transmembrane helix</keyword>
<evidence type="ECO:0000256" key="1">
    <source>
        <dbReference type="SAM" id="Phobius"/>
    </source>
</evidence>
<sequence>MNPHHVSLTELAAAFCLGTAMWASCACLIFAFVPVDFGAVARRAALTVLALLLLVVPVEVPR</sequence>
<organism evidence="2 3">
    <name type="scientific">Streptomyces asoensis</name>
    <dbReference type="NCBI Taxonomy" id="249586"/>
    <lineage>
        <taxon>Bacteria</taxon>
        <taxon>Bacillati</taxon>
        <taxon>Actinomycetota</taxon>
        <taxon>Actinomycetes</taxon>
        <taxon>Kitasatosporales</taxon>
        <taxon>Streptomycetaceae</taxon>
        <taxon>Streptomyces</taxon>
    </lineage>
</organism>
<dbReference type="RefSeq" id="WP_189917880.1">
    <property type="nucleotide sequence ID" value="NZ_BMSI01000001.1"/>
</dbReference>
<protein>
    <recommendedName>
        <fullName evidence="4">Integral membrane protein</fullName>
    </recommendedName>
</protein>
<keyword evidence="3" id="KW-1185">Reference proteome</keyword>
<accession>A0ABQ3RYW1</accession>
<evidence type="ECO:0000313" key="3">
    <source>
        <dbReference type="Proteomes" id="UP000649259"/>
    </source>
</evidence>
<keyword evidence="1" id="KW-0812">Transmembrane</keyword>
<proteinExistence type="predicted"/>
<gene>
    <name evidence="2" type="ORF">Saso_26880</name>
</gene>
<dbReference type="Proteomes" id="UP000649259">
    <property type="component" value="Unassembled WGS sequence"/>
</dbReference>
<dbReference type="GeneID" id="91470570"/>
<keyword evidence="1" id="KW-0472">Membrane</keyword>
<evidence type="ECO:0000313" key="2">
    <source>
        <dbReference type="EMBL" id="GHI61038.1"/>
    </source>
</evidence>
<name>A0ABQ3RYW1_9ACTN</name>
<reference evidence="3" key="1">
    <citation type="submission" date="2023-07" db="EMBL/GenBank/DDBJ databases">
        <title>Whole genome shotgun sequence of Streptomyces cacaoi subsp. asoensis NBRC 13813.</title>
        <authorList>
            <person name="Komaki H."/>
            <person name="Tamura T."/>
        </authorList>
    </citation>
    <scope>NUCLEOTIDE SEQUENCE [LARGE SCALE GENOMIC DNA]</scope>
    <source>
        <strain evidence="3">NBRC 13813</strain>
    </source>
</reference>
<evidence type="ECO:0008006" key="4">
    <source>
        <dbReference type="Google" id="ProtNLM"/>
    </source>
</evidence>
<dbReference type="EMBL" id="BNEB01000003">
    <property type="protein sequence ID" value="GHI61038.1"/>
    <property type="molecule type" value="Genomic_DNA"/>
</dbReference>
<feature type="transmembrane region" description="Helical" evidence="1">
    <location>
        <begin position="12"/>
        <end position="33"/>
    </location>
</feature>